<feature type="region of interest" description="Disordered" evidence="1">
    <location>
        <begin position="1"/>
        <end position="52"/>
    </location>
</feature>
<dbReference type="AlphaFoldDB" id="A0A9W7L2W6"/>
<gene>
    <name evidence="3" type="ORF">TrCOL_g4219</name>
</gene>
<dbReference type="GO" id="GO:0004843">
    <property type="term" value="F:cysteine-type deubiquitinase activity"/>
    <property type="evidence" value="ECO:0007669"/>
    <property type="project" value="InterPro"/>
</dbReference>
<dbReference type="Pfam" id="PF00443">
    <property type="entry name" value="UCH"/>
    <property type="match status" value="1"/>
</dbReference>
<feature type="domain" description="USP" evidence="2">
    <location>
        <begin position="83"/>
        <end position="437"/>
    </location>
</feature>
<feature type="compositionally biased region" description="Basic and acidic residues" evidence="1">
    <location>
        <begin position="477"/>
        <end position="487"/>
    </location>
</feature>
<feature type="region of interest" description="Disordered" evidence="1">
    <location>
        <begin position="443"/>
        <end position="487"/>
    </location>
</feature>
<dbReference type="Proteomes" id="UP001165065">
    <property type="component" value="Unassembled WGS sequence"/>
</dbReference>
<dbReference type="InterPro" id="IPR028889">
    <property type="entry name" value="USP"/>
</dbReference>
<dbReference type="GO" id="GO:0016579">
    <property type="term" value="P:protein deubiquitination"/>
    <property type="evidence" value="ECO:0007669"/>
    <property type="project" value="InterPro"/>
</dbReference>
<comment type="caution">
    <text evidence="3">The sequence shown here is derived from an EMBL/GenBank/DDBJ whole genome shotgun (WGS) entry which is preliminary data.</text>
</comment>
<proteinExistence type="predicted"/>
<evidence type="ECO:0000256" key="1">
    <source>
        <dbReference type="SAM" id="MobiDB-lite"/>
    </source>
</evidence>
<dbReference type="OrthoDB" id="292964at2759"/>
<dbReference type="EMBL" id="BRYA01000634">
    <property type="protein sequence ID" value="GMI26699.1"/>
    <property type="molecule type" value="Genomic_DNA"/>
</dbReference>
<dbReference type="InterPro" id="IPR050185">
    <property type="entry name" value="Ub_carboxyl-term_hydrolase"/>
</dbReference>
<organism evidence="3 4">
    <name type="scientific">Triparma columacea</name>
    <dbReference type="NCBI Taxonomy" id="722753"/>
    <lineage>
        <taxon>Eukaryota</taxon>
        <taxon>Sar</taxon>
        <taxon>Stramenopiles</taxon>
        <taxon>Ochrophyta</taxon>
        <taxon>Bolidophyceae</taxon>
        <taxon>Parmales</taxon>
        <taxon>Triparmaceae</taxon>
        <taxon>Triparma</taxon>
    </lineage>
</organism>
<evidence type="ECO:0000313" key="4">
    <source>
        <dbReference type="Proteomes" id="UP001165065"/>
    </source>
</evidence>
<dbReference type="CDD" id="cd02674">
    <property type="entry name" value="Peptidase_C19R"/>
    <property type="match status" value="1"/>
</dbReference>
<dbReference type="SUPFAM" id="SSF54001">
    <property type="entry name" value="Cysteine proteinases"/>
    <property type="match status" value="1"/>
</dbReference>
<dbReference type="InterPro" id="IPR001394">
    <property type="entry name" value="Peptidase_C19_UCH"/>
</dbReference>
<dbReference type="Gene3D" id="3.90.70.10">
    <property type="entry name" value="Cysteine proteinases"/>
    <property type="match status" value="1"/>
</dbReference>
<keyword evidence="4" id="KW-1185">Reference proteome</keyword>
<protein>
    <recommendedName>
        <fullName evidence="2">USP domain-containing protein</fullName>
    </recommendedName>
</protein>
<dbReference type="InterPro" id="IPR038765">
    <property type="entry name" value="Papain-like_cys_pep_sf"/>
</dbReference>
<reference evidence="4" key="1">
    <citation type="journal article" date="2023" name="Commun. Biol.">
        <title>Genome analysis of Parmales, the sister group of diatoms, reveals the evolutionary specialization of diatoms from phago-mixotrophs to photoautotrophs.</title>
        <authorList>
            <person name="Ban H."/>
            <person name="Sato S."/>
            <person name="Yoshikawa S."/>
            <person name="Yamada K."/>
            <person name="Nakamura Y."/>
            <person name="Ichinomiya M."/>
            <person name="Sato N."/>
            <person name="Blanc-Mathieu R."/>
            <person name="Endo H."/>
            <person name="Kuwata A."/>
            <person name="Ogata H."/>
        </authorList>
    </citation>
    <scope>NUCLEOTIDE SEQUENCE [LARGE SCALE GENOMIC DNA]</scope>
</reference>
<name>A0A9W7L2W6_9STRA</name>
<sequence length="487" mass="53972">MNEGLKGRKSTIAEIPEIPDAEEKSPAKRVTKSDIGTTLSRPSRVGRSHTRKASTYSLVHAAALTKLYSSSKLNTKGPPQGISGLPNYGNTCYFNTTVQALLCTPPLTDYFLGYDYTREINKSNIDGSKNAVVAKSFGTAMKNVWKGGISSSNPVTDVKALHRALCSFHPEFSDYGQHDIAECLGFLLDGIHEDLNRVTGKKPYVEDVERVVKEKVEGEDDIMEDEEVAAKAWEGYLRRNRSIIVDLFQGQLRSTLRCCNEDKKGGKGCGREVRKFEPFMFLTLPVEQSGGSISAAVKSFSSTETMDGDNKWYCSSCKTHVRAEKKIEVWKVPPMLIIHLKRFGGRGGAKINAPVKFPLVDFDVSQFLRSPTEGSTVYDCYAVALHHGSAGGGHYTALGKSRITGGWYDLNDSHVGEVDPREVEDHRNAYVLFYSCMVDSGSDEEEEEMGKKTGSGRREVHIRRQSVSMPHLWPHMNKRDQPSLKGG</sequence>
<evidence type="ECO:0000313" key="3">
    <source>
        <dbReference type="EMBL" id="GMI26699.1"/>
    </source>
</evidence>
<evidence type="ECO:0000259" key="2">
    <source>
        <dbReference type="PROSITE" id="PS50235"/>
    </source>
</evidence>
<accession>A0A9W7L2W6</accession>
<dbReference type="PANTHER" id="PTHR21646">
    <property type="entry name" value="UBIQUITIN CARBOXYL-TERMINAL HYDROLASE"/>
    <property type="match status" value="1"/>
</dbReference>
<dbReference type="PROSITE" id="PS50235">
    <property type="entry name" value="USP_3"/>
    <property type="match status" value="1"/>
</dbReference>